<proteinExistence type="predicted"/>
<sequence>MYSRAREEAESNPSQENNIKLQQSKAKHLKTKLECQRRGWREKTSSPNMEKDTIKLWNLTKALNDEGKKAAAIAFAKGYEEVSNTNIPTSRKKEIRTEIGERQKTPAHEIMQTDITMSEMKQPIRKLKKKKSPVPDNITNEMLHHLGNSSLNTLLGIFNLSWRQGQVP</sequence>
<dbReference type="AlphaFoldDB" id="A0A8B6DU41"/>
<keyword evidence="3" id="KW-1185">Reference proteome</keyword>
<organism evidence="2 3">
    <name type="scientific">Mytilus galloprovincialis</name>
    <name type="common">Mediterranean mussel</name>
    <dbReference type="NCBI Taxonomy" id="29158"/>
    <lineage>
        <taxon>Eukaryota</taxon>
        <taxon>Metazoa</taxon>
        <taxon>Spiralia</taxon>
        <taxon>Lophotrochozoa</taxon>
        <taxon>Mollusca</taxon>
        <taxon>Bivalvia</taxon>
        <taxon>Autobranchia</taxon>
        <taxon>Pteriomorphia</taxon>
        <taxon>Mytilida</taxon>
        <taxon>Mytiloidea</taxon>
        <taxon>Mytilidae</taxon>
        <taxon>Mytilinae</taxon>
        <taxon>Mytilus</taxon>
    </lineage>
</organism>
<name>A0A8B6DU41_MYTGA</name>
<dbReference type="EMBL" id="UYJE01004127">
    <property type="protein sequence ID" value="VDI25181.1"/>
    <property type="molecule type" value="Genomic_DNA"/>
</dbReference>
<protein>
    <submittedName>
        <fullName evidence="2">Uncharacterized protein</fullName>
    </submittedName>
</protein>
<comment type="caution">
    <text evidence="2">The sequence shown here is derived from an EMBL/GenBank/DDBJ whole genome shotgun (WGS) entry which is preliminary data.</text>
</comment>
<evidence type="ECO:0000313" key="2">
    <source>
        <dbReference type="EMBL" id="VDI25181.1"/>
    </source>
</evidence>
<evidence type="ECO:0000313" key="3">
    <source>
        <dbReference type="Proteomes" id="UP000596742"/>
    </source>
</evidence>
<accession>A0A8B6DU41</accession>
<reference evidence="2" key="1">
    <citation type="submission" date="2018-11" db="EMBL/GenBank/DDBJ databases">
        <authorList>
            <person name="Alioto T."/>
            <person name="Alioto T."/>
        </authorList>
    </citation>
    <scope>NUCLEOTIDE SEQUENCE</scope>
</reference>
<feature type="compositionally biased region" description="Polar residues" evidence="1">
    <location>
        <begin position="11"/>
        <end position="24"/>
    </location>
</feature>
<evidence type="ECO:0000256" key="1">
    <source>
        <dbReference type="SAM" id="MobiDB-lite"/>
    </source>
</evidence>
<dbReference type="OrthoDB" id="410104at2759"/>
<dbReference type="Proteomes" id="UP000596742">
    <property type="component" value="Unassembled WGS sequence"/>
</dbReference>
<feature type="region of interest" description="Disordered" evidence="1">
    <location>
        <begin position="1"/>
        <end position="31"/>
    </location>
</feature>
<gene>
    <name evidence="2" type="ORF">MGAL_10B085793</name>
</gene>